<proteinExistence type="predicted"/>
<evidence type="ECO:0000256" key="1">
    <source>
        <dbReference type="PROSITE-ProRule" id="PRU00473"/>
    </source>
</evidence>
<dbReference type="Gene3D" id="3.30.1330.60">
    <property type="entry name" value="OmpA-like domain"/>
    <property type="match status" value="1"/>
</dbReference>
<dbReference type="Gene3D" id="3.40.1520.20">
    <property type="match status" value="1"/>
</dbReference>
<dbReference type="InterPro" id="IPR036737">
    <property type="entry name" value="OmpA-like_sf"/>
</dbReference>
<evidence type="ECO:0000313" key="3">
    <source>
        <dbReference type="EMBL" id="MCF7222602.1"/>
    </source>
</evidence>
<dbReference type="InterPro" id="IPR006665">
    <property type="entry name" value="OmpA-like"/>
</dbReference>
<reference evidence="3 4" key="2">
    <citation type="submission" date="2022-01" db="EMBL/GenBank/DDBJ databases">
        <title>Lysobacter chinensis sp. nov., a bacterium isolated from cow dung compost.</title>
        <authorList>
            <person name="Liu Y."/>
        </authorList>
    </citation>
    <scope>NUCLEOTIDE SEQUENCE [LARGE SCALE GENOMIC DNA]</scope>
    <source>
        <strain evidence="3 4">TLK-CK17</strain>
    </source>
</reference>
<feature type="domain" description="OmpA-like" evidence="2">
    <location>
        <begin position="153"/>
        <end position="257"/>
    </location>
</feature>
<evidence type="ECO:0000259" key="2">
    <source>
        <dbReference type="PROSITE" id="PS51123"/>
    </source>
</evidence>
<dbReference type="Pfam" id="PF00691">
    <property type="entry name" value="OmpA"/>
    <property type="match status" value="1"/>
</dbReference>
<reference evidence="3 4" key="3">
    <citation type="submission" date="2022-01" db="EMBL/GenBank/DDBJ databases">
        <authorList>
            <person name="Zhou L.Y."/>
        </authorList>
    </citation>
    <scope>NUCLEOTIDE SEQUENCE [LARGE SCALE GENOMIC DNA]</scope>
    <source>
        <strain evidence="3 4">TLK-CK17</strain>
    </source>
</reference>
<keyword evidence="1" id="KW-0472">Membrane</keyword>
<accession>A0ABS9HWU5</accession>
<evidence type="ECO:0000313" key="4">
    <source>
        <dbReference type="Proteomes" id="UP001430796"/>
    </source>
</evidence>
<protein>
    <submittedName>
        <fullName evidence="3">OmpA family protein</fullName>
    </submittedName>
</protein>
<dbReference type="SUPFAM" id="SSF103088">
    <property type="entry name" value="OmpA-like"/>
    <property type="match status" value="1"/>
</dbReference>
<reference evidence="4" key="1">
    <citation type="submission" date="2022-01" db="EMBL/GenBank/DDBJ databases">
        <title>Lysobacter chinensis sp. nov., a bacterium isolated from cow dung compost.</title>
        <authorList>
            <person name="Zhou L.Y."/>
        </authorList>
    </citation>
    <scope>NUCLEOTIDE SEQUENCE [LARGE SCALE GENOMIC DNA]</scope>
    <source>
        <strain evidence="4">TLK-CK17</strain>
    </source>
</reference>
<gene>
    <name evidence="3" type="ORF">L3V18_12530</name>
</gene>
<keyword evidence="4" id="KW-1185">Reference proteome</keyword>
<dbReference type="Proteomes" id="UP001430796">
    <property type="component" value="Unassembled WGS sequence"/>
</dbReference>
<dbReference type="PROSITE" id="PS51123">
    <property type="entry name" value="OMPA_2"/>
    <property type="match status" value="1"/>
</dbReference>
<dbReference type="EMBL" id="JAKJPO010000008">
    <property type="protein sequence ID" value="MCF7222602.1"/>
    <property type="molecule type" value="Genomic_DNA"/>
</dbReference>
<organism evidence="3 4">
    <name type="scientific">Marilutibacter chinensis</name>
    <dbReference type="NCBI Taxonomy" id="2912247"/>
    <lineage>
        <taxon>Bacteria</taxon>
        <taxon>Pseudomonadati</taxon>
        <taxon>Pseudomonadota</taxon>
        <taxon>Gammaproteobacteria</taxon>
        <taxon>Lysobacterales</taxon>
        <taxon>Lysobacteraceae</taxon>
        <taxon>Marilutibacter</taxon>
    </lineage>
</organism>
<comment type="caution">
    <text evidence="3">The sequence shown here is derived from an EMBL/GenBank/DDBJ whole genome shotgun (WGS) entry which is preliminary data.</text>
</comment>
<sequence length="257" mass="26391">MSDAVTAAPPAEAAFDSHLDIVDNNGRLRFDGTVDSDEARQAIAAAIDAAYPADRVTGAVAVDGNARPAPWLRGLAPFLAGFKAPGAAVRFRADAVELSGQVSPDERLRLRQLARAQFPGVRLTGLFGGVGGDDGNDPAAAALANLRPDTPAHGVESALNRMDVGFEPGSARITPDSLAVIAQAGQLLAAMPPERRIEIAGHAGGSGDPDADAALSRQRADAVKVQLIVNGVNPGAVEARAADAGERPDSVTFRVLN</sequence>
<name>A0ABS9HWU5_9GAMM</name>